<keyword evidence="3" id="KW-1185">Reference proteome</keyword>
<gene>
    <name evidence="2" type="ORF">EJ06DRAFT_358474</name>
</gene>
<reference evidence="2" key="1">
    <citation type="journal article" date="2020" name="Stud. Mycol.">
        <title>101 Dothideomycetes genomes: a test case for predicting lifestyles and emergence of pathogens.</title>
        <authorList>
            <person name="Haridas S."/>
            <person name="Albert R."/>
            <person name="Binder M."/>
            <person name="Bloem J."/>
            <person name="Labutti K."/>
            <person name="Salamov A."/>
            <person name="Andreopoulos B."/>
            <person name="Baker S."/>
            <person name="Barry K."/>
            <person name="Bills G."/>
            <person name="Bluhm B."/>
            <person name="Cannon C."/>
            <person name="Castanera R."/>
            <person name="Culley D."/>
            <person name="Daum C."/>
            <person name="Ezra D."/>
            <person name="Gonzalez J."/>
            <person name="Henrissat B."/>
            <person name="Kuo A."/>
            <person name="Liang C."/>
            <person name="Lipzen A."/>
            <person name="Lutzoni F."/>
            <person name="Magnuson J."/>
            <person name="Mondo S."/>
            <person name="Nolan M."/>
            <person name="Ohm R."/>
            <person name="Pangilinan J."/>
            <person name="Park H.-J."/>
            <person name="Ramirez L."/>
            <person name="Alfaro M."/>
            <person name="Sun H."/>
            <person name="Tritt A."/>
            <person name="Yoshinaga Y."/>
            <person name="Zwiers L.-H."/>
            <person name="Turgeon B."/>
            <person name="Goodwin S."/>
            <person name="Spatafora J."/>
            <person name="Crous P."/>
            <person name="Grigoriev I."/>
        </authorList>
    </citation>
    <scope>NUCLEOTIDE SEQUENCE</scope>
    <source>
        <strain evidence="2">CBS 262.69</strain>
    </source>
</reference>
<proteinExistence type="predicted"/>
<dbReference type="PANTHER" id="PTHR39610">
    <property type="entry name" value="BZIP DOMAIN-CONTAINING PROTEIN-RELATED"/>
    <property type="match status" value="1"/>
</dbReference>
<feature type="compositionally biased region" description="Low complexity" evidence="1">
    <location>
        <begin position="12"/>
        <end position="26"/>
    </location>
</feature>
<name>A0A6G1I0B3_9PEZI</name>
<evidence type="ECO:0000256" key="1">
    <source>
        <dbReference type="SAM" id="MobiDB-lite"/>
    </source>
</evidence>
<feature type="region of interest" description="Disordered" evidence="1">
    <location>
        <begin position="1"/>
        <end position="75"/>
    </location>
</feature>
<feature type="compositionally biased region" description="Basic and acidic residues" evidence="1">
    <location>
        <begin position="34"/>
        <end position="44"/>
    </location>
</feature>
<dbReference type="Proteomes" id="UP000799640">
    <property type="component" value="Unassembled WGS sequence"/>
</dbReference>
<dbReference type="PANTHER" id="PTHR39610:SF2">
    <property type="entry name" value="BZIP DOMAIN-CONTAINING PROTEIN"/>
    <property type="match status" value="1"/>
</dbReference>
<feature type="compositionally biased region" description="Gly residues" evidence="1">
    <location>
        <begin position="162"/>
        <end position="186"/>
    </location>
</feature>
<evidence type="ECO:0000313" key="2">
    <source>
        <dbReference type="EMBL" id="KAF2401753.1"/>
    </source>
</evidence>
<accession>A0A6G1I0B3</accession>
<protein>
    <submittedName>
        <fullName evidence="2">Uncharacterized protein</fullName>
    </submittedName>
</protein>
<dbReference type="EMBL" id="ML996692">
    <property type="protein sequence ID" value="KAF2401753.1"/>
    <property type="molecule type" value="Genomic_DNA"/>
</dbReference>
<evidence type="ECO:0000313" key="3">
    <source>
        <dbReference type="Proteomes" id="UP000799640"/>
    </source>
</evidence>
<organism evidence="2 3">
    <name type="scientific">Trichodelitschia bisporula</name>
    <dbReference type="NCBI Taxonomy" id="703511"/>
    <lineage>
        <taxon>Eukaryota</taxon>
        <taxon>Fungi</taxon>
        <taxon>Dikarya</taxon>
        <taxon>Ascomycota</taxon>
        <taxon>Pezizomycotina</taxon>
        <taxon>Dothideomycetes</taxon>
        <taxon>Dothideomycetes incertae sedis</taxon>
        <taxon>Phaeotrichales</taxon>
        <taxon>Phaeotrichaceae</taxon>
        <taxon>Trichodelitschia</taxon>
    </lineage>
</organism>
<dbReference type="OrthoDB" id="5407781at2759"/>
<feature type="region of interest" description="Disordered" evidence="1">
    <location>
        <begin position="158"/>
        <end position="192"/>
    </location>
</feature>
<dbReference type="AlphaFoldDB" id="A0A6G1I0B3"/>
<sequence>MTSLPTEPALPPTSTSTHSLAAAATLNAGMQNDARSRRGSERRRSSVRMSLTLNDPTLPSPGELQMSPRQHHRAPSLSEIAQDMEAEQEMHVNRLLSMIRHQQAQIQTLTSQSSAPPSSQYLRHAHPLRIPRPPTLAPHEPQPVVSVESRGVAGATRSVRYGWGGGDEPAGAGRGRVLSGGGGGVAEGESDA</sequence>